<name>A0A8S5QJ16_9CAUD</name>
<proteinExistence type="predicted"/>
<accession>A0A8S5QJ16</accession>
<sequence>MRTSSSILYNPHLYFEYIHIIIYLGQKIN</sequence>
<organism evidence="1">
    <name type="scientific">Siphoviridae sp. ctiOl67</name>
    <dbReference type="NCBI Taxonomy" id="2825622"/>
    <lineage>
        <taxon>Viruses</taxon>
        <taxon>Duplodnaviria</taxon>
        <taxon>Heunggongvirae</taxon>
        <taxon>Uroviricota</taxon>
        <taxon>Caudoviricetes</taxon>
    </lineage>
</organism>
<dbReference type="EMBL" id="BK015666">
    <property type="protein sequence ID" value="DAE18994.1"/>
    <property type="molecule type" value="Genomic_DNA"/>
</dbReference>
<evidence type="ECO:0000313" key="1">
    <source>
        <dbReference type="EMBL" id="DAE18994.1"/>
    </source>
</evidence>
<reference evidence="1" key="1">
    <citation type="journal article" date="2021" name="Proc. Natl. Acad. Sci. U.S.A.">
        <title>A Catalog of Tens of Thousands of Viruses from Human Metagenomes Reveals Hidden Associations with Chronic Diseases.</title>
        <authorList>
            <person name="Tisza M.J."/>
            <person name="Buck C.B."/>
        </authorList>
    </citation>
    <scope>NUCLEOTIDE SEQUENCE</scope>
    <source>
        <strain evidence="1">CtiOl67</strain>
    </source>
</reference>
<protein>
    <submittedName>
        <fullName evidence="1">Uncharacterized protein</fullName>
    </submittedName>
</protein>